<dbReference type="EMBL" id="PDUD01000049">
    <property type="protein sequence ID" value="PHN01786.1"/>
    <property type="molecule type" value="Genomic_DNA"/>
</dbReference>
<evidence type="ECO:0000256" key="13">
    <source>
        <dbReference type="SAM" id="Phobius"/>
    </source>
</evidence>
<evidence type="ECO:0000256" key="1">
    <source>
        <dbReference type="ARBA" id="ARBA00004162"/>
    </source>
</evidence>
<evidence type="ECO:0000256" key="7">
    <source>
        <dbReference type="ARBA" id="ARBA00023136"/>
    </source>
</evidence>
<evidence type="ECO:0000256" key="4">
    <source>
        <dbReference type="ARBA" id="ARBA00022692"/>
    </source>
</evidence>
<evidence type="ECO:0000313" key="15">
    <source>
        <dbReference type="Proteomes" id="UP000223913"/>
    </source>
</evidence>
<reference evidence="14 15" key="1">
    <citation type="submission" date="2017-10" db="EMBL/GenBank/DDBJ databases">
        <title>The draft genome sequence of Lewinella nigricans NBRC 102662.</title>
        <authorList>
            <person name="Wang K."/>
        </authorList>
    </citation>
    <scope>NUCLEOTIDE SEQUENCE [LARGE SCALE GENOMIC DNA]</scope>
    <source>
        <strain evidence="14 15">NBRC 102662</strain>
    </source>
</reference>
<keyword evidence="6 13" id="KW-1133">Transmembrane helix</keyword>
<comment type="caution">
    <text evidence="14">The sequence shown here is derived from an EMBL/GenBank/DDBJ whole genome shotgun (WGS) entry which is preliminary data.</text>
</comment>
<evidence type="ECO:0000313" key="14">
    <source>
        <dbReference type="EMBL" id="PHN01786.1"/>
    </source>
</evidence>
<keyword evidence="5" id="KW-0732">Signal</keyword>
<dbReference type="RefSeq" id="WP_099154833.1">
    <property type="nucleotide sequence ID" value="NZ_PDUD01000049.1"/>
</dbReference>
<gene>
    <name evidence="14" type="ORF">CRP01_35460</name>
</gene>
<keyword evidence="3" id="KW-0808">Transferase</keyword>
<evidence type="ECO:0000256" key="10">
    <source>
        <dbReference type="ARBA" id="ARBA00023603"/>
    </source>
</evidence>
<comment type="similarity">
    <text evidence="10">Belongs to the acyltransferase CrtO family.</text>
</comment>
<dbReference type="Pfam" id="PF18927">
    <property type="entry name" value="CrtO"/>
    <property type="match status" value="1"/>
</dbReference>
<proteinExistence type="inferred from homology"/>
<evidence type="ECO:0000256" key="11">
    <source>
        <dbReference type="ARBA" id="ARBA00023667"/>
    </source>
</evidence>
<keyword evidence="7 13" id="KW-0472">Membrane</keyword>
<dbReference type="Proteomes" id="UP000223913">
    <property type="component" value="Unassembled WGS sequence"/>
</dbReference>
<dbReference type="AlphaFoldDB" id="A0A2D0N085"/>
<evidence type="ECO:0000256" key="9">
    <source>
        <dbReference type="ARBA" id="ARBA00023588"/>
    </source>
</evidence>
<dbReference type="GO" id="GO:0016746">
    <property type="term" value="F:acyltransferase activity"/>
    <property type="evidence" value="ECO:0007669"/>
    <property type="project" value="UniProtKB-KW"/>
</dbReference>
<dbReference type="GO" id="GO:0005886">
    <property type="term" value="C:plasma membrane"/>
    <property type="evidence" value="ECO:0007669"/>
    <property type="project" value="UniProtKB-SubCell"/>
</dbReference>
<evidence type="ECO:0000256" key="3">
    <source>
        <dbReference type="ARBA" id="ARBA00022679"/>
    </source>
</evidence>
<evidence type="ECO:0000256" key="12">
    <source>
        <dbReference type="ARBA" id="ARBA00025324"/>
    </source>
</evidence>
<accession>A0A2D0N085</accession>
<feature type="transmembrane region" description="Helical" evidence="13">
    <location>
        <begin position="30"/>
        <end position="53"/>
    </location>
</feature>
<protein>
    <recommendedName>
        <fullName evidence="11">Glycosyl-4,4'-diaponeurosporenoate acyltransferase</fullName>
    </recommendedName>
</protein>
<keyword evidence="2" id="KW-1003">Cell membrane</keyword>
<feature type="transmembrane region" description="Helical" evidence="13">
    <location>
        <begin position="127"/>
        <end position="145"/>
    </location>
</feature>
<evidence type="ECO:0000256" key="8">
    <source>
        <dbReference type="ARBA" id="ARBA00023315"/>
    </source>
</evidence>
<feature type="transmembrane region" description="Helical" evidence="13">
    <location>
        <begin position="151"/>
        <end position="169"/>
    </location>
</feature>
<keyword evidence="4 13" id="KW-0812">Transmembrane</keyword>
<evidence type="ECO:0000256" key="6">
    <source>
        <dbReference type="ARBA" id="ARBA00022989"/>
    </source>
</evidence>
<organism evidence="14 15">
    <name type="scientific">Flavilitoribacter nigricans (strain ATCC 23147 / DSM 23189 / NBRC 102662 / NCIMB 1420 / SS-2)</name>
    <name type="common">Lewinella nigricans</name>
    <dbReference type="NCBI Taxonomy" id="1122177"/>
    <lineage>
        <taxon>Bacteria</taxon>
        <taxon>Pseudomonadati</taxon>
        <taxon>Bacteroidota</taxon>
        <taxon>Saprospiria</taxon>
        <taxon>Saprospirales</taxon>
        <taxon>Lewinellaceae</taxon>
        <taxon>Flavilitoribacter</taxon>
    </lineage>
</organism>
<evidence type="ECO:0000256" key="2">
    <source>
        <dbReference type="ARBA" id="ARBA00022475"/>
    </source>
</evidence>
<dbReference type="InterPro" id="IPR044021">
    <property type="entry name" value="CrtO"/>
</dbReference>
<keyword evidence="8" id="KW-0012">Acyltransferase</keyword>
<name>A0A2D0N085_FLAN2</name>
<evidence type="ECO:0000256" key="5">
    <source>
        <dbReference type="ARBA" id="ARBA00022729"/>
    </source>
</evidence>
<keyword evidence="15" id="KW-1185">Reference proteome</keyword>
<comment type="subcellular location">
    <subcellularLocation>
        <location evidence="1">Cell membrane</location>
        <topology evidence="1">Single-pass membrane protein</topology>
    </subcellularLocation>
</comment>
<dbReference type="UniPathway" id="UPA00029">
    <property type="reaction ID" value="UER00560"/>
</dbReference>
<sequence>MLKKISFITLSLFLIWQSYKLVGHLGQVSINSFLLTIFLAWIINMFITGIFAFPGFVLPTQNLLPEAYYQIHSPDVLKSWFDRLGVETFRKILLATLWRNQEQRKGYFNGRKEGMDQLWTKSKKSEFGHLLPFIILNGVAVFFLFREHYLLAIATASINFLGNFYPILLQRHHRMRLTKLRKLSV</sequence>
<comment type="pathway">
    <text evidence="9">Carotenoid biosynthesis; staphyloxanthin biosynthesis; staphyloxanthin from farnesyl diphosphate: step 5/5.</text>
</comment>
<comment type="function">
    <text evidence="12">Catalyzes the acylation of glycosyl-4,4'-diaponeurosporenoate, i.e. the esterification of glucose at the C6'' position with the carboxyl group of the C(15) fatty acid 12-methyltetradecanoic acid, to yield staphyloxanthin. This is the last step in the biosynthesis of this orange pigment, present in most staphylococci strains.</text>
</comment>